<name>A4X3B4_SALTO</name>
<sequence length="554" mass="60931">MTSADDPFGRHPVRVGDMFVERAERIIDALLESRPGLAAAAGDHRYDDRLPDWSTDHVAADREMLREAGDALAEVDPESLPVAESVDHALLSALVDRELFESTEIRAHEWDPLCHNPGMLLHALLARPYAPAEVRLTHLAGRLAAVPDALATARRTLSDIPRIHAETAVGQFLGTAALIRDQVPVLLAEAPTLRGRVEPTARAAATACAQFADWLRAGPAATAEPGRDPRLGRRRWEARLWHTLDTELTAAEVQRRAWANLERVTEEIRAAAAELVGGPTDDETVRRALDLLAAEHPDDHTIVELASVTLDEATDFVRAHDLVTLVDDPCVIQEMPEFARGVAVAYCDSPGALETANVPTFYCIAPTPSEWPAHRVESFYREYNDHMIRNLTVHEAMPGHFLQLAHARRYAGGSPVRAVARSGPFVEGWAVYAEEVMVRAGFGGLPVRLQQLKMQLRMTLNALLDQLTHCEELAEAEAMALLTGRGFQEEGEAAGKWRRALLTSTQLSTYFVGYSEVAEIAAARPVGVSVRRWHDGMLAHDCPPPRHLRTLLGI</sequence>
<keyword evidence="2" id="KW-1185">Reference proteome</keyword>
<evidence type="ECO:0000313" key="1">
    <source>
        <dbReference type="EMBL" id="ABP53364.1"/>
    </source>
</evidence>
<dbReference type="AlphaFoldDB" id="A4X3B4"/>
<organism evidence="1 2">
    <name type="scientific">Salinispora tropica (strain ATCC BAA-916 / DSM 44818 / JCM 13857 / NBRC 105044 / CNB-440)</name>
    <dbReference type="NCBI Taxonomy" id="369723"/>
    <lineage>
        <taxon>Bacteria</taxon>
        <taxon>Bacillati</taxon>
        <taxon>Actinomycetota</taxon>
        <taxon>Actinomycetes</taxon>
        <taxon>Micromonosporales</taxon>
        <taxon>Micromonosporaceae</taxon>
        <taxon>Salinispora</taxon>
    </lineage>
</organism>
<evidence type="ECO:0008006" key="3">
    <source>
        <dbReference type="Google" id="ProtNLM"/>
    </source>
</evidence>
<reference evidence="2" key="1">
    <citation type="journal article" date="2007" name="Proc. Natl. Acad. Sci. U.S.A.">
        <title>Genome sequencing reveals complex secondary metabolome in the marine actinomycete Salinispora tropica.</title>
        <authorList>
            <person name="Udwary D.W."/>
            <person name="Zeigler L."/>
            <person name="Asolkar R.N."/>
            <person name="Singan V."/>
            <person name="Lapidus A."/>
            <person name="Fenical W."/>
            <person name="Jensen P.R."/>
            <person name="Moore B.S."/>
        </authorList>
    </citation>
    <scope>NUCLEOTIDE SEQUENCE [LARGE SCALE GENOMIC DNA]</scope>
    <source>
        <strain evidence="2">ATCC BAA-916 / DSM 44818 / CNB-440</strain>
    </source>
</reference>
<dbReference type="HOGENOM" id="CLU_028527_0_0_11"/>
<dbReference type="InterPro" id="IPR010281">
    <property type="entry name" value="DUF885"/>
</dbReference>
<dbReference type="eggNOG" id="COG4805">
    <property type="taxonomic scope" value="Bacteria"/>
</dbReference>
<evidence type="ECO:0000313" key="2">
    <source>
        <dbReference type="Proteomes" id="UP000000235"/>
    </source>
</evidence>
<dbReference type="KEGG" id="stp:Strop_0887"/>
<gene>
    <name evidence="1" type="ordered locus">Strop_0887</name>
</gene>
<dbReference type="Proteomes" id="UP000000235">
    <property type="component" value="Chromosome"/>
</dbReference>
<dbReference type="PANTHER" id="PTHR33361:SF15">
    <property type="entry name" value="DUF885 FAMILY LIPOPROTEIN"/>
    <property type="match status" value="1"/>
</dbReference>
<accession>A4X3B4</accession>
<dbReference type="EMBL" id="CP000667">
    <property type="protein sequence ID" value="ABP53364.1"/>
    <property type="molecule type" value="Genomic_DNA"/>
</dbReference>
<dbReference type="Pfam" id="PF05960">
    <property type="entry name" value="DUF885"/>
    <property type="match status" value="1"/>
</dbReference>
<protein>
    <recommendedName>
        <fullName evidence="3">DUF885 domain-containing protein</fullName>
    </recommendedName>
</protein>
<dbReference type="PATRIC" id="fig|369723.5.peg.905"/>
<dbReference type="PANTHER" id="PTHR33361">
    <property type="entry name" value="GLR0591 PROTEIN"/>
    <property type="match status" value="1"/>
</dbReference>
<dbReference type="STRING" id="369723.Strop_0887"/>
<proteinExistence type="predicted"/>